<proteinExistence type="inferred from homology"/>
<dbReference type="HAMAP" id="MF_00772">
    <property type="entry name" value="OGT"/>
    <property type="match status" value="1"/>
</dbReference>
<dbReference type="GO" id="GO:0005737">
    <property type="term" value="C:cytoplasm"/>
    <property type="evidence" value="ECO:0007669"/>
    <property type="project" value="UniProtKB-SubCell"/>
</dbReference>
<sequence length="186" mass="21039">MAHMSYIEIESLIGPLVLGATEKGLCQIEFGRFADVAPKLQKWSERWFQTREWRVDMPMLKETSDQLKQYFAGDRTQFELQLDLRGTSFQLKVWQALSRIPYGIVCSYKDIGKAVDSVKAVRAVGGANNRNPIPIIVPCHRVIGANGTLVGYGGGLDVKTCLLQHEGYKIENKEALRREPDEVRTR</sequence>
<comment type="function">
    <text evidence="9">Involved in the cellular defense against the biological effects of O6-methylguanine (O6-MeG) and O4-methylthymine (O4-MeT) in DNA. Repairs the methylated nucleobase in DNA by stoichiometrically transferring the methyl group to a cysteine residue in the enzyme. This is a suicide reaction: the enzyme is irreversibly inactivated.</text>
</comment>
<dbReference type="CDD" id="cd06445">
    <property type="entry name" value="ATase"/>
    <property type="match status" value="1"/>
</dbReference>
<dbReference type="AlphaFoldDB" id="A0A972JYG3"/>
<dbReference type="GO" id="GO:0032259">
    <property type="term" value="P:methylation"/>
    <property type="evidence" value="ECO:0007669"/>
    <property type="project" value="UniProtKB-KW"/>
</dbReference>
<keyword evidence="5 9" id="KW-0808">Transferase</keyword>
<dbReference type="Pfam" id="PF02870">
    <property type="entry name" value="Methyltransf_1N"/>
    <property type="match status" value="1"/>
</dbReference>
<evidence type="ECO:0000256" key="9">
    <source>
        <dbReference type="HAMAP-Rule" id="MF_00772"/>
    </source>
</evidence>
<evidence type="ECO:0000256" key="8">
    <source>
        <dbReference type="ARBA" id="ARBA00049348"/>
    </source>
</evidence>
<dbReference type="InterPro" id="IPR008332">
    <property type="entry name" value="MethylG_MeTrfase_N"/>
</dbReference>
<feature type="domain" description="Methylguanine DNA methyltransferase ribonuclease-like" evidence="11">
    <location>
        <begin position="6"/>
        <end position="84"/>
    </location>
</feature>
<feature type="domain" description="Methylated-DNA-[protein]-cysteine S-methyltransferase DNA binding" evidence="10">
    <location>
        <begin position="88"/>
        <end position="167"/>
    </location>
</feature>
<dbReference type="Proteomes" id="UP000641588">
    <property type="component" value="Unassembled WGS sequence"/>
</dbReference>
<comment type="caution">
    <text evidence="12">The sequence shown here is derived from an EMBL/GenBank/DDBJ whole genome shotgun (WGS) entry which is preliminary data.</text>
</comment>
<dbReference type="InterPro" id="IPR001497">
    <property type="entry name" value="MethylDNA_cys_MeTrfase_AS"/>
</dbReference>
<comment type="catalytic activity">
    <reaction evidence="8 9">
        <text>a 6-O-methyl-2'-deoxyguanosine in DNA + L-cysteinyl-[protein] = S-methyl-L-cysteinyl-[protein] + a 2'-deoxyguanosine in DNA</text>
        <dbReference type="Rhea" id="RHEA:24000"/>
        <dbReference type="Rhea" id="RHEA-COMP:10131"/>
        <dbReference type="Rhea" id="RHEA-COMP:10132"/>
        <dbReference type="Rhea" id="RHEA-COMP:11367"/>
        <dbReference type="Rhea" id="RHEA-COMP:11368"/>
        <dbReference type="ChEBI" id="CHEBI:29950"/>
        <dbReference type="ChEBI" id="CHEBI:82612"/>
        <dbReference type="ChEBI" id="CHEBI:85445"/>
        <dbReference type="ChEBI" id="CHEBI:85448"/>
        <dbReference type="EC" id="2.1.1.63"/>
    </reaction>
</comment>
<evidence type="ECO:0000256" key="4">
    <source>
        <dbReference type="ARBA" id="ARBA00022603"/>
    </source>
</evidence>
<keyword evidence="6 9" id="KW-0227">DNA damage</keyword>
<dbReference type="InterPro" id="IPR036217">
    <property type="entry name" value="MethylDNA_cys_MeTrfase_DNAb"/>
</dbReference>
<dbReference type="Pfam" id="PF01035">
    <property type="entry name" value="DNA_binding_1"/>
    <property type="match status" value="1"/>
</dbReference>
<dbReference type="InterPro" id="IPR023546">
    <property type="entry name" value="MGMT"/>
</dbReference>
<dbReference type="InterPro" id="IPR036388">
    <property type="entry name" value="WH-like_DNA-bd_sf"/>
</dbReference>
<dbReference type="PANTHER" id="PTHR10815:SF5">
    <property type="entry name" value="METHYLATED-DNA--PROTEIN-CYSTEINE METHYLTRANSFERASE"/>
    <property type="match status" value="1"/>
</dbReference>
<evidence type="ECO:0000256" key="3">
    <source>
        <dbReference type="ARBA" id="ARBA00022490"/>
    </source>
</evidence>
<evidence type="ECO:0000256" key="7">
    <source>
        <dbReference type="ARBA" id="ARBA00023204"/>
    </source>
</evidence>
<evidence type="ECO:0000313" key="12">
    <source>
        <dbReference type="EMBL" id="NOU93519.1"/>
    </source>
</evidence>
<dbReference type="EMBL" id="WHOD01000049">
    <property type="protein sequence ID" value="NOU93519.1"/>
    <property type="molecule type" value="Genomic_DNA"/>
</dbReference>
<dbReference type="NCBIfam" id="TIGR00589">
    <property type="entry name" value="ogt"/>
    <property type="match status" value="1"/>
</dbReference>
<dbReference type="InterPro" id="IPR014048">
    <property type="entry name" value="MethylDNA_cys_MeTrfase_DNA-bd"/>
</dbReference>
<dbReference type="Gene3D" id="1.10.10.10">
    <property type="entry name" value="Winged helix-like DNA-binding domain superfamily/Winged helix DNA-binding domain"/>
    <property type="match status" value="1"/>
</dbReference>
<dbReference type="RefSeq" id="WP_171651728.1">
    <property type="nucleotide sequence ID" value="NZ_WHOD01000049.1"/>
</dbReference>
<keyword evidence="13" id="KW-1185">Reference proteome</keyword>
<keyword evidence="4 9" id="KW-0489">Methyltransferase</keyword>
<gene>
    <name evidence="12" type="ORF">GC093_09845</name>
</gene>
<dbReference type="PANTHER" id="PTHR10815">
    <property type="entry name" value="METHYLATED-DNA--PROTEIN-CYSTEINE METHYLTRANSFERASE"/>
    <property type="match status" value="1"/>
</dbReference>
<dbReference type="InterPro" id="IPR036631">
    <property type="entry name" value="MGMT_N_sf"/>
</dbReference>
<dbReference type="SUPFAM" id="SSF53155">
    <property type="entry name" value="Methylated DNA-protein cysteine methyltransferase domain"/>
    <property type="match status" value="1"/>
</dbReference>
<comment type="miscellaneous">
    <text evidence="9">This enzyme catalyzes only one turnover and therefore is not strictly catalytic. According to one definition, an enzyme is a biocatalyst that acts repeatedly and over many reaction cycles.</text>
</comment>
<evidence type="ECO:0000256" key="5">
    <source>
        <dbReference type="ARBA" id="ARBA00022679"/>
    </source>
</evidence>
<name>A0A972JYG3_9BACL</name>
<organism evidence="12 13">
    <name type="scientific">Paenibacillus foliorum</name>
    <dbReference type="NCBI Taxonomy" id="2654974"/>
    <lineage>
        <taxon>Bacteria</taxon>
        <taxon>Bacillati</taxon>
        <taxon>Bacillota</taxon>
        <taxon>Bacilli</taxon>
        <taxon>Bacillales</taxon>
        <taxon>Paenibacillaceae</taxon>
        <taxon>Paenibacillus</taxon>
    </lineage>
</organism>
<comment type="catalytic activity">
    <reaction evidence="1 9">
        <text>a 4-O-methyl-thymidine in DNA + L-cysteinyl-[protein] = a thymidine in DNA + S-methyl-L-cysteinyl-[protein]</text>
        <dbReference type="Rhea" id="RHEA:53428"/>
        <dbReference type="Rhea" id="RHEA-COMP:10131"/>
        <dbReference type="Rhea" id="RHEA-COMP:10132"/>
        <dbReference type="Rhea" id="RHEA-COMP:13555"/>
        <dbReference type="Rhea" id="RHEA-COMP:13556"/>
        <dbReference type="ChEBI" id="CHEBI:29950"/>
        <dbReference type="ChEBI" id="CHEBI:82612"/>
        <dbReference type="ChEBI" id="CHEBI:137386"/>
        <dbReference type="ChEBI" id="CHEBI:137387"/>
        <dbReference type="EC" id="2.1.1.63"/>
    </reaction>
</comment>
<dbReference type="FunFam" id="1.10.10.10:FF:000214">
    <property type="entry name" value="Methylated-DNA--protein-cysteine methyltransferase"/>
    <property type="match status" value="1"/>
</dbReference>
<evidence type="ECO:0000259" key="11">
    <source>
        <dbReference type="Pfam" id="PF02870"/>
    </source>
</evidence>
<accession>A0A972JYG3</accession>
<comment type="similarity">
    <text evidence="2 9">Belongs to the MGMT family.</text>
</comment>
<evidence type="ECO:0000256" key="1">
    <source>
        <dbReference type="ARBA" id="ARBA00001286"/>
    </source>
</evidence>
<dbReference type="EC" id="2.1.1.63" evidence="9"/>
<keyword evidence="3 9" id="KW-0963">Cytoplasm</keyword>
<dbReference type="PROSITE" id="PS00374">
    <property type="entry name" value="MGMT"/>
    <property type="match status" value="1"/>
</dbReference>
<evidence type="ECO:0000256" key="2">
    <source>
        <dbReference type="ARBA" id="ARBA00008711"/>
    </source>
</evidence>
<comment type="subcellular location">
    <subcellularLocation>
        <location evidence="9">Cytoplasm</location>
    </subcellularLocation>
</comment>
<dbReference type="Gene3D" id="3.30.160.70">
    <property type="entry name" value="Methylated DNA-protein cysteine methyltransferase domain"/>
    <property type="match status" value="1"/>
</dbReference>
<reference evidence="12" key="1">
    <citation type="submission" date="2019-10" db="EMBL/GenBank/DDBJ databases">
        <title>Description of Paenibacillus glebae sp. nov.</title>
        <authorList>
            <person name="Carlier A."/>
            <person name="Qi S."/>
        </authorList>
    </citation>
    <scope>NUCLEOTIDE SEQUENCE</scope>
    <source>
        <strain evidence="12">LMG 31456</strain>
    </source>
</reference>
<protein>
    <recommendedName>
        <fullName evidence="9">Methylated-DNA--protein-cysteine methyltransferase</fullName>
        <ecNumber evidence="9">2.1.1.63</ecNumber>
    </recommendedName>
    <alternativeName>
        <fullName evidence="9">6-O-methylguanine-DNA methyltransferase</fullName>
        <shortName evidence="9">MGMT</shortName>
    </alternativeName>
    <alternativeName>
        <fullName evidence="9">O-6-methylguanine-DNA-alkyltransferase</fullName>
    </alternativeName>
</protein>
<evidence type="ECO:0000313" key="13">
    <source>
        <dbReference type="Proteomes" id="UP000641588"/>
    </source>
</evidence>
<keyword evidence="7 9" id="KW-0234">DNA repair</keyword>
<feature type="active site" description="Nucleophile; methyl group acceptor" evidence="9">
    <location>
        <position position="139"/>
    </location>
</feature>
<evidence type="ECO:0000256" key="6">
    <source>
        <dbReference type="ARBA" id="ARBA00022763"/>
    </source>
</evidence>
<dbReference type="SUPFAM" id="SSF46767">
    <property type="entry name" value="Methylated DNA-protein cysteine methyltransferase, C-terminal domain"/>
    <property type="match status" value="1"/>
</dbReference>
<evidence type="ECO:0000259" key="10">
    <source>
        <dbReference type="Pfam" id="PF01035"/>
    </source>
</evidence>
<dbReference type="GO" id="GO:0003908">
    <property type="term" value="F:methylated-DNA-[protein]-cysteine S-methyltransferase activity"/>
    <property type="evidence" value="ECO:0007669"/>
    <property type="project" value="UniProtKB-UniRule"/>
</dbReference>
<dbReference type="GO" id="GO:0006307">
    <property type="term" value="P:DNA alkylation repair"/>
    <property type="evidence" value="ECO:0007669"/>
    <property type="project" value="UniProtKB-UniRule"/>
</dbReference>